<keyword evidence="3" id="KW-1185">Reference proteome</keyword>
<accession>A0A2T2PB40</accession>
<gene>
    <name evidence="2" type="ORF">BS50DRAFT_26152</name>
</gene>
<name>A0A2T2PB40_CORCC</name>
<keyword evidence="1" id="KW-0732">Signal</keyword>
<sequence>MHFTIISLVFLTTLGSSAPVEKRQSDFSANNSYFPLQNGFPNPSADQTRQIETEAEGILPNGPPPPTLSPDGVTNLKLIALNELFEVAYFSELVSNVSSKLPGYDLGRGHDYVLDALNAIVAQEQLHLLNANGALKAFNQLPIEPCKYSFPVTDFQSAISLAATFTDVVLGTLQDVNQIFAQNGDFDLVRTVSSVIGNEAEQEGFYRLVQSKRPASQPFLTTAARDFAFTAIQSFAVPGSCPNIGTIPLKTFKPLNVDTQNIRPATQNLTFSFSKADAQTDDFSTLSLVYINAQNAPIVKSLENVRVEGDTVKCEAAFPFDEFLMHGLTIAAVTKGSGPFEGADKVAEVAIFGPGLIEVD</sequence>
<dbReference type="AlphaFoldDB" id="A0A2T2PB40"/>
<feature type="signal peptide" evidence="1">
    <location>
        <begin position="1"/>
        <end position="17"/>
    </location>
</feature>
<organism evidence="2 3">
    <name type="scientific">Corynespora cassiicola Philippines</name>
    <dbReference type="NCBI Taxonomy" id="1448308"/>
    <lineage>
        <taxon>Eukaryota</taxon>
        <taxon>Fungi</taxon>
        <taxon>Dikarya</taxon>
        <taxon>Ascomycota</taxon>
        <taxon>Pezizomycotina</taxon>
        <taxon>Dothideomycetes</taxon>
        <taxon>Pleosporomycetidae</taxon>
        <taxon>Pleosporales</taxon>
        <taxon>Corynesporascaceae</taxon>
        <taxon>Corynespora</taxon>
    </lineage>
</organism>
<dbReference type="EMBL" id="KZ678128">
    <property type="protein sequence ID" value="PSN74882.1"/>
    <property type="molecule type" value="Genomic_DNA"/>
</dbReference>
<evidence type="ECO:0000313" key="3">
    <source>
        <dbReference type="Proteomes" id="UP000240883"/>
    </source>
</evidence>
<dbReference type="Proteomes" id="UP000240883">
    <property type="component" value="Unassembled WGS sequence"/>
</dbReference>
<reference evidence="2 3" key="1">
    <citation type="journal article" date="2018" name="Front. Microbiol.">
        <title>Genome-Wide Analysis of Corynespora cassiicola Leaf Fall Disease Putative Effectors.</title>
        <authorList>
            <person name="Lopez D."/>
            <person name="Ribeiro S."/>
            <person name="Label P."/>
            <person name="Fumanal B."/>
            <person name="Venisse J.S."/>
            <person name="Kohler A."/>
            <person name="de Oliveira R.R."/>
            <person name="Labutti K."/>
            <person name="Lipzen A."/>
            <person name="Lail K."/>
            <person name="Bauer D."/>
            <person name="Ohm R.A."/>
            <person name="Barry K.W."/>
            <person name="Spatafora J."/>
            <person name="Grigoriev I.V."/>
            <person name="Martin F.M."/>
            <person name="Pujade-Renaud V."/>
        </authorList>
    </citation>
    <scope>NUCLEOTIDE SEQUENCE [LARGE SCALE GENOMIC DNA]</scope>
    <source>
        <strain evidence="2 3">Philippines</strain>
    </source>
</reference>
<protein>
    <recommendedName>
        <fullName evidence="4">Late sexual development protein</fullName>
    </recommendedName>
</protein>
<dbReference type="OrthoDB" id="5293813at2759"/>
<evidence type="ECO:0008006" key="4">
    <source>
        <dbReference type="Google" id="ProtNLM"/>
    </source>
</evidence>
<evidence type="ECO:0000313" key="2">
    <source>
        <dbReference type="EMBL" id="PSN74882.1"/>
    </source>
</evidence>
<dbReference type="Pfam" id="PF13668">
    <property type="entry name" value="Ferritin_2"/>
    <property type="match status" value="1"/>
</dbReference>
<proteinExistence type="predicted"/>
<feature type="chain" id="PRO_5015761080" description="Late sexual development protein" evidence="1">
    <location>
        <begin position="18"/>
        <end position="360"/>
    </location>
</feature>
<evidence type="ECO:0000256" key="1">
    <source>
        <dbReference type="SAM" id="SignalP"/>
    </source>
</evidence>